<comment type="cofactor">
    <cofactor evidence="1 6">
        <name>FAD</name>
        <dbReference type="ChEBI" id="CHEBI:57692"/>
    </cofactor>
</comment>
<protein>
    <submittedName>
        <fullName evidence="10">Acyl-CoA dehydrogenase family protein</fullName>
    </submittedName>
</protein>
<dbReference type="InterPro" id="IPR036250">
    <property type="entry name" value="AcylCo_DH-like_C"/>
</dbReference>
<evidence type="ECO:0000256" key="4">
    <source>
        <dbReference type="ARBA" id="ARBA00022827"/>
    </source>
</evidence>
<evidence type="ECO:0000259" key="7">
    <source>
        <dbReference type="Pfam" id="PF00441"/>
    </source>
</evidence>
<comment type="similarity">
    <text evidence="2 6">Belongs to the acyl-CoA dehydrogenase family.</text>
</comment>
<dbReference type="Pfam" id="PF02770">
    <property type="entry name" value="Acyl-CoA_dh_M"/>
    <property type="match status" value="1"/>
</dbReference>
<evidence type="ECO:0000259" key="8">
    <source>
        <dbReference type="Pfam" id="PF02770"/>
    </source>
</evidence>
<accession>A0A937HHL7</accession>
<dbReference type="InterPro" id="IPR013786">
    <property type="entry name" value="AcylCoA_DH/ox_N"/>
</dbReference>
<dbReference type="PANTHER" id="PTHR43292:SF3">
    <property type="entry name" value="ACYL-COA DEHYDROGENASE FADE29"/>
    <property type="match status" value="1"/>
</dbReference>
<dbReference type="InterPro" id="IPR052161">
    <property type="entry name" value="Mycobact_Acyl-CoA_DH"/>
</dbReference>
<dbReference type="GO" id="GO:0016627">
    <property type="term" value="F:oxidoreductase activity, acting on the CH-CH group of donors"/>
    <property type="evidence" value="ECO:0007669"/>
    <property type="project" value="InterPro"/>
</dbReference>
<evidence type="ECO:0000256" key="1">
    <source>
        <dbReference type="ARBA" id="ARBA00001974"/>
    </source>
</evidence>
<keyword evidence="3 6" id="KW-0285">Flavoprotein</keyword>
<feature type="domain" description="Acyl-CoA dehydrogenase/oxidase C-terminal" evidence="7">
    <location>
        <begin position="237"/>
        <end position="401"/>
    </location>
</feature>
<dbReference type="Proteomes" id="UP000785783">
    <property type="component" value="Unassembled WGS sequence"/>
</dbReference>
<dbReference type="InterPro" id="IPR009100">
    <property type="entry name" value="AcylCoA_DH/oxidase_NM_dom_sf"/>
</dbReference>
<dbReference type="InterPro" id="IPR037069">
    <property type="entry name" value="AcylCoA_DH/ox_N_sf"/>
</dbReference>
<proteinExistence type="inferred from homology"/>
<evidence type="ECO:0000256" key="2">
    <source>
        <dbReference type="ARBA" id="ARBA00009347"/>
    </source>
</evidence>
<name>A0A937HHL7_9PROT</name>
<sequence length="403" mass="44443">MDLKYSAEDEAFRQEVRDFIDEAFTPDIQRECARSKNGYITKKSHVTWQKRLYEKGWAAPNWPVEHGGAGFTPTQKFIFTQEMEAAGAPHSIAFGLTMVAPVIMKFGTEEQKAKYLPDILASNVWWCQGYSEPGSGSDLASLQMKAEDKGDHFLCNGTKIWTTMAQHADMIFCLVRTSNEGKRQEGISFLLIDMHAPGVTVSPLVTLDGPAKGAQEINQVFFEDVKVPKENLVGNLNEGWTCAKYLLEFERGNPYSGGLYRSLEKVKNLAGEVVNNGASLLEDEDFAAKMADLERQIMVLEATELRIFSEVSAGQNIGPGSSSMLKTRGSELQQEVSQLGMEAVGQYGLPFVEDTLASTNESDIGMAGVAPVTPRYFNYRKTSIYAGSNEIQRGIISKAVLGL</sequence>
<evidence type="ECO:0000313" key="10">
    <source>
        <dbReference type="EMBL" id="MBL6761647.1"/>
    </source>
</evidence>
<organism evidence="10 11">
    <name type="scientific">PS1 clade bacterium</name>
    <dbReference type="NCBI Taxonomy" id="2175152"/>
    <lineage>
        <taxon>Bacteria</taxon>
        <taxon>Pseudomonadati</taxon>
        <taxon>Pseudomonadota</taxon>
        <taxon>Alphaproteobacteria</taxon>
        <taxon>PS1 clade</taxon>
    </lineage>
</organism>
<dbReference type="SUPFAM" id="SSF47203">
    <property type="entry name" value="Acyl-CoA dehydrogenase C-terminal domain-like"/>
    <property type="match status" value="1"/>
</dbReference>
<reference evidence="10" key="1">
    <citation type="submission" date="2020-10" db="EMBL/GenBank/DDBJ databases">
        <title>Microbiome of the Black Sea water column analyzed by genome centric metagenomics.</title>
        <authorList>
            <person name="Cabello-Yeves P.J."/>
            <person name="Callieri C."/>
            <person name="Picazo A."/>
            <person name="Mehrshad M."/>
            <person name="Haro-Moreno J.M."/>
            <person name="Roda-Garcia J."/>
            <person name="Dzembekova N."/>
            <person name="Slabakova V."/>
            <person name="Slabakova N."/>
            <person name="Moncheva S."/>
            <person name="Rodriguez-Valera F."/>
        </authorList>
    </citation>
    <scope>NUCLEOTIDE SEQUENCE</scope>
    <source>
        <strain evidence="10">BS307-5m-G5</strain>
    </source>
</reference>
<dbReference type="InterPro" id="IPR009075">
    <property type="entry name" value="AcylCo_DH/oxidase_C"/>
</dbReference>
<dbReference type="GO" id="GO:0005886">
    <property type="term" value="C:plasma membrane"/>
    <property type="evidence" value="ECO:0007669"/>
    <property type="project" value="TreeGrafter"/>
</dbReference>
<dbReference type="InterPro" id="IPR046373">
    <property type="entry name" value="Acyl-CoA_Oxase/DH_mid-dom_sf"/>
</dbReference>
<feature type="domain" description="Acyl-CoA oxidase/dehydrogenase middle" evidence="8">
    <location>
        <begin position="127"/>
        <end position="224"/>
    </location>
</feature>
<evidence type="ECO:0000313" key="11">
    <source>
        <dbReference type="Proteomes" id="UP000785783"/>
    </source>
</evidence>
<evidence type="ECO:0000259" key="9">
    <source>
        <dbReference type="Pfam" id="PF02771"/>
    </source>
</evidence>
<evidence type="ECO:0000256" key="3">
    <source>
        <dbReference type="ARBA" id="ARBA00022630"/>
    </source>
</evidence>
<keyword evidence="5 6" id="KW-0560">Oxidoreductase</keyword>
<keyword evidence="4 6" id="KW-0274">FAD</keyword>
<dbReference type="FunFam" id="2.40.110.10:FF:000011">
    <property type="entry name" value="Acyl-CoA dehydrogenase FadE34"/>
    <property type="match status" value="1"/>
</dbReference>
<dbReference type="GO" id="GO:0050660">
    <property type="term" value="F:flavin adenine dinucleotide binding"/>
    <property type="evidence" value="ECO:0007669"/>
    <property type="project" value="InterPro"/>
</dbReference>
<dbReference type="PANTHER" id="PTHR43292">
    <property type="entry name" value="ACYL-COA DEHYDROGENASE"/>
    <property type="match status" value="1"/>
</dbReference>
<dbReference type="SUPFAM" id="SSF56645">
    <property type="entry name" value="Acyl-CoA dehydrogenase NM domain-like"/>
    <property type="match status" value="1"/>
</dbReference>
<dbReference type="AlphaFoldDB" id="A0A937HHL7"/>
<dbReference type="Gene3D" id="2.40.110.10">
    <property type="entry name" value="Butyryl-CoA Dehydrogenase, subunit A, domain 2"/>
    <property type="match status" value="1"/>
</dbReference>
<feature type="domain" description="Acyl-CoA dehydrogenase/oxidase N-terminal" evidence="9">
    <location>
        <begin position="7"/>
        <end position="121"/>
    </location>
</feature>
<dbReference type="Gene3D" id="1.20.140.10">
    <property type="entry name" value="Butyryl-CoA Dehydrogenase, subunit A, domain 3"/>
    <property type="match status" value="1"/>
</dbReference>
<dbReference type="InterPro" id="IPR006091">
    <property type="entry name" value="Acyl-CoA_Oxase/DH_mid-dom"/>
</dbReference>
<evidence type="ECO:0000256" key="6">
    <source>
        <dbReference type="RuleBase" id="RU362125"/>
    </source>
</evidence>
<evidence type="ECO:0000256" key="5">
    <source>
        <dbReference type="ARBA" id="ARBA00023002"/>
    </source>
</evidence>
<gene>
    <name evidence="10" type="ORF">ISQ19_03010</name>
</gene>
<dbReference type="Pfam" id="PF00441">
    <property type="entry name" value="Acyl-CoA_dh_1"/>
    <property type="match status" value="1"/>
</dbReference>
<dbReference type="Pfam" id="PF02771">
    <property type="entry name" value="Acyl-CoA_dh_N"/>
    <property type="match status" value="1"/>
</dbReference>
<comment type="caution">
    <text evidence="10">The sequence shown here is derived from an EMBL/GenBank/DDBJ whole genome shotgun (WGS) entry which is preliminary data.</text>
</comment>
<dbReference type="EMBL" id="JADHOK010000025">
    <property type="protein sequence ID" value="MBL6761647.1"/>
    <property type="molecule type" value="Genomic_DNA"/>
</dbReference>
<dbReference type="Gene3D" id="1.10.540.10">
    <property type="entry name" value="Acyl-CoA dehydrogenase/oxidase, N-terminal domain"/>
    <property type="match status" value="1"/>
</dbReference>